<dbReference type="RefSeq" id="WP_289962902.1">
    <property type="nucleotide sequence ID" value="NZ_JAUEOZ010000002.1"/>
</dbReference>
<keyword evidence="3" id="KW-1185">Reference proteome</keyword>
<protein>
    <recommendedName>
        <fullName evidence="4">DUF3316 domain-containing protein</fullName>
    </recommendedName>
</protein>
<reference evidence="2" key="1">
    <citation type="submission" date="2024-05" db="EMBL/GenBank/DDBJ databases">
        <title>Genome Sequences of Four Agar- Degrading Marine Bacteria.</title>
        <authorList>
            <person name="Phillips E.K."/>
            <person name="Shaffer J.C."/>
            <person name="Henson M.W."/>
            <person name="Temperton B."/>
            <person name="Thrash C.J."/>
            <person name="Martin M.O."/>
        </authorList>
    </citation>
    <scope>NUCLEOTIDE SEQUENCE</scope>
    <source>
        <strain evidence="2">EKP203</strain>
    </source>
</reference>
<evidence type="ECO:0000313" key="2">
    <source>
        <dbReference type="EMBL" id="MDN2482850.1"/>
    </source>
</evidence>
<evidence type="ECO:0000256" key="1">
    <source>
        <dbReference type="SAM" id="SignalP"/>
    </source>
</evidence>
<accession>A0ABT7Y4B4</accession>
<gene>
    <name evidence="2" type="ORF">QWJ08_16030</name>
</gene>
<proteinExistence type="predicted"/>
<evidence type="ECO:0000313" key="3">
    <source>
        <dbReference type="Proteomes" id="UP001169719"/>
    </source>
</evidence>
<dbReference type="EMBL" id="JAUEOZ010000002">
    <property type="protein sequence ID" value="MDN2482850.1"/>
    <property type="molecule type" value="Genomic_DNA"/>
</dbReference>
<organism evidence="2 3">
    <name type="scientific">Vibrio agarivorans</name>
    <dbReference type="NCBI Taxonomy" id="153622"/>
    <lineage>
        <taxon>Bacteria</taxon>
        <taxon>Pseudomonadati</taxon>
        <taxon>Pseudomonadota</taxon>
        <taxon>Gammaproteobacteria</taxon>
        <taxon>Vibrionales</taxon>
        <taxon>Vibrionaceae</taxon>
        <taxon>Vibrio</taxon>
    </lineage>
</organism>
<evidence type="ECO:0008006" key="4">
    <source>
        <dbReference type="Google" id="ProtNLM"/>
    </source>
</evidence>
<name>A0ABT7Y4B4_9VIBR</name>
<keyword evidence="1" id="KW-0732">Signal</keyword>
<feature type="signal peptide" evidence="1">
    <location>
        <begin position="1"/>
        <end position="19"/>
    </location>
</feature>
<sequence length="142" mass="16025">MKKTLLTLSLALVATGAMAHSTVDPEIQDVYNDLAELATVQEQGQAHMMVDENFNLEKVEYVGFLTEKEIFITKKEAKEAGLGKVKKHFITTTPGEDLADLEVKLIDYIDADEPTYFTVNIFRNYHGDSGNFNYIAQVVEYR</sequence>
<comment type="caution">
    <text evidence="2">The sequence shown here is derived from an EMBL/GenBank/DDBJ whole genome shotgun (WGS) entry which is preliminary data.</text>
</comment>
<dbReference type="Proteomes" id="UP001169719">
    <property type="component" value="Unassembled WGS sequence"/>
</dbReference>
<feature type="chain" id="PRO_5045644542" description="DUF3316 domain-containing protein" evidence="1">
    <location>
        <begin position="20"/>
        <end position="142"/>
    </location>
</feature>